<dbReference type="OrthoDB" id="45474at2759"/>
<keyword evidence="3" id="KW-1185">Reference proteome</keyword>
<feature type="region of interest" description="Disordered" evidence="1">
    <location>
        <begin position="327"/>
        <end position="371"/>
    </location>
</feature>
<evidence type="ECO:0008006" key="4">
    <source>
        <dbReference type="Google" id="ProtNLM"/>
    </source>
</evidence>
<dbReference type="InParanoid" id="A0A1E7FCG6"/>
<dbReference type="EMBL" id="KV784359">
    <property type="protein sequence ID" value="OEU15824.1"/>
    <property type="molecule type" value="Genomic_DNA"/>
</dbReference>
<feature type="compositionally biased region" description="Acidic residues" evidence="1">
    <location>
        <begin position="411"/>
        <end position="423"/>
    </location>
</feature>
<dbReference type="Proteomes" id="UP000095751">
    <property type="component" value="Unassembled WGS sequence"/>
</dbReference>
<dbReference type="KEGG" id="fcy:FRACYDRAFT_209258"/>
<organism evidence="2 3">
    <name type="scientific">Fragilariopsis cylindrus CCMP1102</name>
    <dbReference type="NCBI Taxonomy" id="635003"/>
    <lineage>
        <taxon>Eukaryota</taxon>
        <taxon>Sar</taxon>
        <taxon>Stramenopiles</taxon>
        <taxon>Ochrophyta</taxon>
        <taxon>Bacillariophyta</taxon>
        <taxon>Bacillariophyceae</taxon>
        <taxon>Bacillariophycidae</taxon>
        <taxon>Bacillariales</taxon>
        <taxon>Bacillariaceae</taxon>
        <taxon>Fragilariopsis</taxon>
    </lineage>
</organism>
<gene>
    <name evidence="2" type="ORF">FRACYDRAFT_209258</name>
</gene>
<evidence type="ECO:0000256" key="1">
    <source>
        <dbReference type="SAM" id="MobiDB-lite"/>
    </source>
</evidence>
<feature type="region of interest" description="Disordered" evidence="1">
    <location>
        <begin position="462"/>
        <end position="535"/>
    </location>
</feature>
<dbReference type="AlphaFoldDB" id="A0A1E7FCG6"/>
<reference evidence="2 3" key="1">
    <citation type="submission" date="2016-09" db="EMBL/GenBank/DDBJ databases">
        <title>Extensive genetic diversity and differential bi-allelic expression allows diatom success in the polar Southern Ocean.</title>
        <authorList>
            <consortium name="DOE Joint Genome Institute"/>
            <person name="Mock T."/>
            <person name="Otillar R.P."/>
            <person name="Strauss J."/>
            <person name="Dupont C."/>
            <person name="Frickenhaus S."/>
            <person name="Maumus F."/>
            <person name="Mcmullan M."/>
            <person name="Sanges R."/>
            <person name="Schmutz J."/>
            <person name="Toseland A."/>
            <person name="Valas R."/>
            <person name="Veluchamy A."/>
            <person name="Ward B.J."/>
            <person name="Allen A."/>
            <person name="Barry K."/>
            <person name="Falciatore A."/>
            <person name="Ferrante M."/>
            <person name="Fortunato A.E."/>
            <person name="Gloeckner G."/>
            <person name="Gruber A."/>
            <person name="Hipkin R."/>
            <person name="Janech M."/>
            <person name="Kroth P."/>
            <person name="Leese F."/>
            <person name="Lindquist E."/>
            <person name="Lyon B.R."/>
            <person name="Martin J."/>
            <person name="Mayer C."/>
            <person name="Parker M."/>
            <person name="Quesneville H."/>
            <person name="Raymond J."/>
            <person name="Uhlig C."/>
            <person name="Valentin K.U."/>
            <person name="Worden A.Z."/>
            <person name="Armbrust E.V."/>
            <person name="Bowler C."/>
            <person name="Green B."/>
            <person name="Moulton V."/>
            <person name="Van Oosterhout C."/>
            <person name="Grigoriev I."/>
        </authorList>
    </citation>
    <scope>NUCLEOTIDE SEQUENCE [LARGE SCALE GENOMIC DNA]</scope>
    <source>
        <strain evidence="2 3">CCMP1102</strain>
    </source>
</reference>
<accession>A0A1E7FCG6</accession>
<feature type="region of interest" description="Disordered" evidence="1">
    <location>
        <begin position="403"/>
        <end position="432"/>
    </location>
</feature>
<feature type="region of interest" description="Disordered" evidence="1">
    <location>
        <begin position="148"/>
        <end position="167"/>
    </location>
</feature>
<feature type="compositionally biased region" description="Basic and acidic residues" evidence="1">
    <location>
        <begin position="337"/>
        <end position="350"/>
    </location>
</feature>
<feature type="region of interest" description="Disordered" evidence="1">
    <location>
        <begin position="1"/>
        <end position="28"/>
    </location>
</feature>
<feature type="compositionally biased region" description="Basic and acidic residues" evidence="1">
    <location>
        <begin position="489"/>
        <end position="506"/>
    </location>
</feature>
<feature type="region of interest" description="Disordered" evidence="1">
    <location>
        <begin position="77"/>
        <end position="124"/>
    </location>
</feature>
<feature type="compositionally biased region" description="Basic and acidic residues" evidence="1">
    <location>
        <begin position="89"/>
        <end position="99"/>
    </location>
</feature>
<sequence length="615" mass="67700">MSKPAASTKKKVNGSGTGIDALLTSQGRDLKPGEEIRFVLIKGPSSSRTLTPDPVNPNAPKEAFPIVAKFSESVVTPEFGDNPWSEARLYQRDVPKATDDSDDEADDTQGQLSQPKKRWRARKQVPRRQWVLQEQVEFLENMMVKRAGTGKEGGNETENPTSSVYEGLPERNSSHFILLETNDNSNDANAKGKNTIQVTVLPSPHAHIAFSQPKAIKAMTMSEAEQAIDDQRNKTSRFMMHDQQRIFQGQAPIHRSRTRLLGKLMAGADGDDEDGDEDDVMSDLTFRNKSSKGSAKARQELLNSFGDDMRVDADGVLGGGNDSIFGQRGQKFGHFSAGKDDNGKDKKDDTAAGPNKSSGNDGNAMADDFYKRDVQAEYEELDYDANEQFDDDDVDVGETDVHIADSNFGGIDDDEDDDLEDDALGERPTGAEGLASLAGFRLMLAKARGEITPEQLAELADKNKRQAEEGDKLQAENDRKNEDSSGGDHLAKIMEAAERARMEAESKMASVSSNGEDGGDNSGNVASKSKKKKNVVEVDENGQRLVTLEAVRHEIWLTRGKIPMKRLMKIFDVKKKSSADRQTKFKEAVRELCIIQTDPIGGRMLVLKQHYSRAN</sequence>
<feature type="compositionally biased region" description="Basic and acidic residues" evidence="1">
    <location>
        <begin position="462"/>
        <end position="483"/>
    </location>
</feature>
<protein>
    <recommendedName>
        <fullName evidence="4">Transcription initiation factor IIF subunit alpha</fullName>
    </recommendedName>
</protein>
<name>A0A1E7FCG6_9STRA</name>
<proteinExistence type="predicted"/>
<evidence type="ECO:0000313" key="3">
    <source>
        <dbReference type="Proteomes" id="UP000095751"/>
    </source>
</evidence>
<feature type="compositionally biased region" description="Basic residues" evidence="1">
    <location>
        <begin position="115"/>
        <end position="124"/>
    </location>
</feature>
<evidence type="ECO:0000313" key="2">
    <source>
        <dbReference type="EMBL" id="OEU15824.1"/>
    </source>
</evidence>